<name>A0A9N8UYP4_FUNMO</name>
<keyword evidence="2" id="KW-0812">Transmembrane</keyword>
<dbReference type="Proteomes" id="UP000789375">
    <property type="component" value="Unassembled WGS sequence"/>
</dbReference>
<organism evidence="3 4">
    <name type="scientific">Funneliformis mosseae</name>
    <name type="common">Endomycorrhizal fungus</name>
    <name type="synonym">Glomus mosseae</name>
    <dbReference type="NCBI Taxonomy" id="27381"/>
    <lineage>
        <taxon>Eukaryota</taxon>
        <taxon>Fungi</taxon>
        <taxon>Fungi incertae sedis</taxon>
        <taxon>Mucoromycota</taxon>
        <taxon>Glomeromycotina</taxon>
        <taxon>Glomeromycetes</taxon>
        <taxon>Glomerales</taxon>
        <taxon>Glomeraceae</taxon>
        <taxon>Funneliformis</taxon>
    </lineage>
</organism>
<keyword evidence="4" id="KW-1185">Reference proteome</keyword>
<dbReference type="EMBL" id="CAJVPP010000040">
    <property type="protein sequence ID" value="CAG8436707.1"/>
    <property type="molecule type" value="Genomic_DNA"/>
</dbReference>
<proteinExistence type="predicted"/>
<evidence type="ECO:0000256" key="1">
    <source>
        <dbReference type="SAM" id="MobiDB-lite"/>
    </source>
</evidence>
<evidence type="ECO:0000313" key="3">
    <source>
        <dbReference type="EMBL" id="CAG8436707.1"/>
    </source>
</evidence>
<evidence type="ECO:0000313" key="4">
    <source>
        <dbReference type="Proteomes" id="UP000789375"/>
    </source>
</evidence>
<feature type="compositionally biased region" description="Low complexity" evidence="1">
    <location>
        <begin position="14"/>
        <end position="24"/>
    </location>
</feature>
<evidence type="ECO:0000256" key="2">
    <source>
        <dbReference type="SAM" id="Phobius"/>
    </source>
</evidence>
<comment type="caution">
    <text evidence="3">The sequence shown here is derived from an EMBL/GenBank/DDBJ whole genome shotgun (WGS) entry which is preliminary data.</text>
</comment>
<keyword evidence="2" id="KW-0472">Membrane</keyword>
<protein>
    <submittedName>
        <fullName evidence="3">10739_t:CDS:1</fullName>
    </submittedName>
</protein>
<gene>
    <name evidence="3" type="ORF">FMOSSE_LOCUS433</name>
</gene>
<reference evidence="3" key="1">
    <citation type="submission" date="2021-06" db="EMBL/GenBank/DDBJ databases">
        <authorList>
            <person name="Kallberg Y."/>
            <person name="Tangrot J."/>
            <person name="Rosling A."/>
        </authorList>
    </citation>
    <scope>NUCLEOTIDE SEQUENCE</scope>
    <source>
        <strain evidence="3">87-6 pot B 2015</strain>
    </source>
</reference>
<dbReference type="AlphaFoldDB" id="A0A9N8UYP4"/>
<keyword evidence="2" id="KW-1133">Transmembrane helix</keyword>
<sequence length="344" mass="39244">MKNDYVGQDGNIPQQQNSPSQSFHQQIPLQNMYSQNGNPALSKEHQIFQASQLSIDNYNYYPSRNVPLESQSPIYNTSSVIPPQQVNPQQINLQQTNQQIVSEQNQSIHTDNSINSPNFVIVHGTLSPPINTTEKGQVDHSIPSIDRTFTQLTSLEQIWNLPLIHDGRPTWKFCNQQFNTGQYYHQESPIINNRESSTNQYIVTSQLYDAEPIYQQQQPQQVIEIQQFRDLPQIPSEYVVNAPVPPQKSQIPQGKTTPFVNHEIKAEERGLTGITSLEQLWGMTFFHNGNPTWKFWFALFWFLYFALIVVVILVSIMQGIGDSGSNFGGDNHCLNVVPDCKPEE</sequence>
<feature type="transmembrane region" description="Helical" evidence="2">
    <location>
        <begin position="295"/>
        <end position="316"/>
    </location>
</feature>
<accession>A0A9N8UYP4</accession>
<feature type="region of interest" description="Disordered" evidence="1">
    <location>
        <begin position="1"/>
        <end position="24"/>
    </location>
</feature>